<dbReference type="InterPro" id="IPR018060">
    <property type="entry name" value="HTH_AraC"/>
</dbReference>
<keyword evidence="2" id="KW-0238">DNA-binding</keyword>
<reference evidence="5 6" key="1">
    <citation type="submission" date="2022-01" db="EMBL/GenBank/DDBJ databases">
        <title>Flavihumibacter sp. nov., isolated from sediment of a river.</title>
        <authorList>
            <person name="Liu H."/>
        </authorList>
    </citation>
    <scope>NUCLEOTIDE SEQUENCE [LARGE SCALE GENOMIC DNA]</scope>
    <source>
        <strain evidence="5 6">RY-1</strain>
    </source>
</reference>
<dbReference type="InterPro" id="IPR009057">
    <property type="entry name" value="Homeodomain-like_sf"/>
</dbReference>
<feature type="domain" description="HTH araC/xylS-type" evidence="4">
    <location>
        <begin position="95"/>
        <end position="174"/>
    </location>
</feature>
<evidence type="ECO:0000259" key="4">
    <source>
        <dbReference type="PROSITE" id="PS01124"/>
    </source>
</evidence>
<dbReference type="PANTHER" id="PTHR43280:SF2">
    <property type="entry name" value="HTH-TYPE TRANSCRIPTIONAL REGULATOR EXSA"/>
    <property type="match status" value="1"/>
</dbReference>
<sequence length="189" mass="21327">MILYIRNMACESCMILVRQELDKLGIQHKRIELGEVEIRGLISDEKKESFAQAIEPGGLELVDSAEQVLIDKIKATIADYVFNKKNIKQNLSAYLAEELEMEYAQLATYFSGLTGTTIEQYAIALKIEKAKELLAVENKSLKEVAEQLDYKQVSHLSNQFKKVTGIRPSEFKRKGVASRKTIQELGKVG</sequence>
<dbReference type="Gene3D" id="1.10.10.60">
    <property type="entry name" value="Homeodomain-like"/>
    <property type="match status" value="1"/>
</dbReference>
<evidence type="ECO:0000313" key="6">
    <source>
        <dbReference type="Proteomes" id="UP001200145"/>
    </source>
</evidence>
<dbReference type="Pfam" id="PF12833">
    <property type="entry name" value="HTH_18"/>
    <property type="match status" value="1"/>
</dbReference>
<proteinExistence type="predicted"/>
<gene>
    <name evidence="5" type="ORF">L0U88_12840</name>
</gene>
<keyword evidence="6" id="KW-1185">Reference proteome</keyword>
<keyword evidence="1" id="KW-0805">Transcription regulation</keyword>
<dbReference type="RefSeq" id="WP_234866469.1">
    <property type="nucleotide sequence ID" value="NZ_JAKEVY010000003.1"/>
</dbReference>
<dbReference type="PROSITE" id="PS01124">
    <property type="entry name" value="HTH_ARAC_FAMILY_2"/>
    <property type="match status" value="1"/>
</dbReference>
<evidence type="ECO:0000256" key="1">
    <source>
        <dbReference type="ARBA" id="ARBA00023015"/>
    </source>
</evidence>
<keyword evidence="3" id="KW-0804">Transcription</keyword>
<evidence type="ECO:0000313" key="5">
    <source>
        <dbReference type="EMBL" id="MCF1715516.1"/>
    </source>
</evidence>
<dbReference type="InterPro" id="IPR017969">
    <property type="entry name" value="Heavy-metal-associated_CS"/>
</dbReference>
<comment type="caution">
    <text evidence="5">The sequence shown here is derived from an EMBL/GenBank/DDBJ whole genome shotgun (WGS) entry which is preliminary data.</text>
</comment>
<dbReference type="Proteomes" id="UP001200145">
    <property type="component" value="Unassembled WGS sequence"/>
</dbReference>
<protein>
    <submittedName>
        <fullName evidence="5">AraC family transcriptional regulator</fullName>
    </submittedName>
</protein>
<name>A0ABS9BIS4_9BACT</name>
<dbReference type="SUPFAM" id="SSF46689">
    <property type="entry name" value="Homeodomain-like"/>
    <property type="match status" value="1"/>
</dbReference>
<organism evidence="5 6">
    <name type="scientific">Flavihumibacter fluminis</name>
    <dbReference type="NCBI Taxonomy" id="2909236"/>
    <lineage>
        <taxon>Bacteria</taxon>
        <taxon>Pseudomonadati</taxon>
        <taxon>Bacteroidota</taxon>
        <taxon>Chitinophagia</taxon>
        <taxon>Chitinophagales</taxon>
        <taxon>Chitinophagaceae</taxon>
        <taxon>Flavihumibacter</taxon>
    </lineage>
</organism>
<accession>A0ABS9BIS4</accession>
<dbReference type="SMART" id="SM00342">
    <property type="entry name" value="HTH_ARAC"/>
    <property type="match status" value="1"/>
</dbReference>
<dbReference type="EMBL" id="JAKEVY010000003">
    <property type="protein sequence ID" value="MCF1715516.1"/>
    <property type="molecule type" value="Genomic_DNA"/>
</dbReference>
<dbReference type="PROSITE" id="PS01047">
    <property type="entry name" value="HMA_1"/>
    <property type="match status" value="1"/>
</dbReference>
<dbReference type="PANTHER" id="PTHR43280">
    <property type="entry name" value="ARAC-FAMILY TRANSCRIPTIONAL REGULATOR"/>
    <property type="match status" value="1"/>
</dbReference>
<evidence type="ECO:0000256" key="3">
    <source>
        <dbReference type="ARBA" id="ARBA00023163"/>
    </source>
</evidence>
<evidence type="ECO:0000256" key="2">
    <source>
        <dbReference type="ARBA" id="ARBA00023125"/>
    </source>
</evidence>